<feature type="signal peptide" evidence="1">
    <location>
        <begin position="1"/>
        <end position="23"/>
    </location>
</feature>
<dbReference type="RefSeq" id="WP_307204717.1">
    <property type="nucleotide sequence ID" value="NZ_JAUSST010000005.1"/>
</dbReference>
<dbReference type="Proteomes" id="UP001229346">
    <property type="component" value="Unassembled WGS sequence"/>
</dbReference>
<dbReference type="SUPFAM" id="SSF53850">
    <property type="entry name" value="Periplasmic binding protein-like II"/>
    <property type="match status" value="1"/>
</dbReference>
<evidence type="ECO:0000313" key="2">
    <source>
        <dbReference type="EMBL" id="MDQ0113516.1"/>
    </source>
</evidence>
<reference evidence="2 3" key="1">
    <citation type="submission" date="2023-07" db="EMBL/GenBank/DDBJ databases">
        <title>Sorghum-associated microbial communities from plants grown in Nebraska, USA.</title>
        <authorList>
            <person name="Schachtman D."/>
        </authorList>
    </citation>
    <scope>NUCLEOTIDE SEQUENCE [LARGE SCALE GENOMIC DNA]</scope>
    <source>
        <strain evidence="2 3">CC482</strain>
    </source>
</reference>
<dbReference type="InterPro" id="IPR050490">
    <property type="entry name" value="Bact_solute-bd_prot1"/>
</dbReference>
<organism evidence="2 3">
    <name type="scientific">Paenibacillus harenae</name>
    <dbReference type="NCBI Taxonomy" id="306543"/>
    <lineage>
        <taxon>Bacteria</taxon>
        <taxon>Bacillati</taxon>
        <taxon>Bacillota</taxon>
        <taxon>Bacilli</taxon>
        <taxon>Bacillales</taxon>
        <taxon>Paenibacillaceae</taxon>
        <taxon>Paenibacillus</taxon>
    </lineage>
</organism>
<keyword evidence="1" id="KW-0732">Signal</keyword>
<dbReference type="Pfam" id="PF01547">
    <property type="entry name" value="SBP_bac_1"/>
    <property type="match status" value="1"/>
</dbReference>
<dbReference type="InterPro" id="IPR006059">
    <property type="entry name" value="SBP"/>
</dbReference>
<dbReference type="Gene3D" id="3.40.190.10">
    <property type="entry name" value="Periplasmic binding protein-like II"/>
    <property type="match status" value="2"/>
</dbReference>
<feature type="chain" id="PRO_5046273466" evidence="1">
    <location>
        <begin position="24"/>
        <end position="429"/>
    </location>
</feature>
<dbReference type="PANTHER" id="PTHR43649">
    <property type="entry name" value="ARABINOSE-BINDING PROTEIN-RELATED"/>
    <property type="match status" value="1"/>
</dbReference>
<evidence type="ECO:0000256" key="1">
    <source>
        <dbReference type="SAM" id="SignalP"/>
    </source>
</evidence>
<comment type="caution">
    <text evidence="2">The sequence shown here is derived from an EMBL/GenBank/DDBJ whole genome shotgun (WGS) entry which is preliminary data.</text>
</comment>
<gene>
    <name evidence="2" type="ORF">J2T15_002957</name>
</gene>
<name>A0ABT9U381_PAEHA</name>
<proteinExistence type="predicted"/>
<sequence length="429" mass="48147">MAGRARLLWWIGAAAAVLLAGCAADESSGPSDTEASPNPVVLRYTSFMLDSSETASHYFEAIAKFEEMNPDIRIEVDHIQNINYTAGLKTRLLGGEQMDVFDVWSPSLFEELRRLDERVYLDLSEEDFLNDFLPATLEPVTKDGRVYGVPGLMHTDGLLYNKTMFRKFGLSVPRTWDELIQLCEKLKAQGIIPIALNSEWWVPQFFFGSLMSNAGADEIWTANLEQGMVRTDHPTLVEAMKMTKEIIDRGFVPEDWKQLKHEQSRDLIVGGRAAMIVTGTWDLSGLNVNNSGQEIDFMMVPGEERTVPNLNIGSYKVVSASSEHPEEAKRFLAYMNGKEMQEKLANGVMAVPSVNGALLHDPIVRRISELVTSEEAMIYWPHIVTTESLQLEMIDALNEYLRGADLARELAKIQLSIDRAGNRETEPKT</sequence>
<dbReference type="EMBL" id="JAUSSU010000005">
    <property type="protein sequence ID" value="MDQ0113516.1"/>
    <property type="molecule type" value="Genomic_DNA"/>
</dbReference>
<evidence type="ECO:0000313" key="3">
    <source>
        <dbReference type="Proteomes" id="UP001229346"/>
    </source>
</evidence>
<accession>A0ABT9U381</accession>
<protein>
    <submittedName>
        <fullName evidence="2">Raffinose/stachyose/melibiose transport system substrate-binding protein</fullName>
    </submittedName>
</protein>
<dbReference type="PROSITE" id="PS51257">
    <property type="entry name" value="PROKAR_LIPOPROTEIN"/>
    <property type="match status" value="1"/>
</dbReference>
<keyword evidence="3" id="KW-1185">Reference proteome</keyword>